<name>A0A1Q9F628_SYMMI</name>
<sequence length="1123" mass="124266">MLAWNVEQSSYQGDFCKNAAWKVRNLITLIEAFFGCLMIMEYNPGRSPRSSLEEEEELEEVGGFEEGEEECATEDEAIDVATAVLPVEVDVTSTGQTVEKPSAVVQLDVKSGPVPGAVEGSPPKRLCDNSCFDNSDTTADPTCIRVTPLIHRAKGDLAAKKAFEDAKATQPLLSMDVDRVDTYPMDEGVAEDVLQAARIEVHQRELMQSVEEEVQPETALSAELRGTTMVLGQQDEASQDDNRTLFFEPEDMVPPDGTGESDRERLLEPFLPDNEKLPELSDGAGNADDEEPLELSDGAGNPDDEKPIELSDGAGNPDDEKPIELSDGAGKPDDEKAIDGAGNPDDERTSELSDGAGKPDDEKLPALVEKPVAEMPVEALVATGEPDEEPKPVPEPSGSVPAPIPKPACVGAMGVVSAEDQNAAARLSNKGRGRGGRGKTSVKAVAAAVAVAVVAVEGPGKTKTRKASALAEQNDEPQESRPGKTRSKPKAEAAVEEPVKKRKVPKTKQQEDVEEPVPKRKKGDPEVKLSEEQILKKQLKSRKSCAYHWARYEAINLGFSEQEAKKRGGAVVVHTRAPRALCQIISLYRYLWSSLVYFIGGHPGGFVWPPLTPTGRFTGKDGTKKFSGEAVYPMRFCKKLYRAFWETEMLHQCRPLRHKNFVDPAKSDREIFSDMELGDVWADANLAKVYFYARQNRWLVIPDSWVETIEKFDRELDARAANARLAALQAVVAGAAPAPAPAGKGKGFTPVGPDTQRMLMQSSKEVRRYLQSDSKGQAKCSKEMLELGSTPEGREKIRKMLVEKGSFDKVELVVKQWHENKTREETTGGYVTKKWLIDNKSFTQTMADNAFKWALPRGRCRKNVITGEEEADIPLDERWQVMKEKGQRLDFENGCELDDPDGCLLEATGFDGQDHLEGAGSGADAQLCFPALQQNTSPTAILPDFITVLGRIEEAILKKYVEATKEDLALNNYVQRGNEDMDWAYGKPQDSESSSDDLFEVRYADKTYKLHFAYLGGKGDWDGRDRNIFDVLVWTIESTNNFFKPFYGWAAWTDEDFIGKVARISRRQSTVKEAVRRRRRAAALLKQRGWLQEWEARKERKKLQEKLKAERASEDARASASSA</sequence>
<evidence type="ECO:0000256" key="1">
    <source>
        <dbReference type="SAM" id="MobiDB-lite"/>
    </source>
</evidence>
<reference evidence="2 3" key="1">
    <citation type="submission" date="2016-02" db="EMBL/GenBank/DDBJ databases">
        <title>Genome analysis of coral dinoflagellate symbionts highlights evolutionary adaptations to a symbiotic lifestyle.</title>
        <authorList>
            <person name="Aranda M."/>
            <person name="Li Y."/>
            <person name="Liew Y.J."/>
            <person name="Baumgarten S."/>
            <person name="Simakov O."/>
            <person name="Wilson M."/>
            <person name="Piel J."/>
            <person name="Ashoor H."/>
            <person name="Bougouffa S."/>
            <person name="Bajic V.B."/>
            <person name="Ryu T."/>
            <person name="Ravasi T."/>
            <person name="Bayer T."/>
            <person name="Micklem G."/>
            <person name="Kim H."/>
            <person name="Bhak J."/>
            <person name="Lajeunesse T.C."/>
            <person name="Voolstra C.R."/>
        </authorList>
    </citation>
    <scope>NUCLEOTIDE SEQUENCE [LARGE SCALE GENOMIC DNA]</scope>
    <source>
        <strain evidence="2 3">CCMP2467</strain>
    </source>
</reference>
<feature type="compositionally biased region" description="Basic and acidic residues" evidence="1">
    <location>
        <begin position="489"/>
        <end position="499"/>
    </location>
</feature>
<feature type="compositionally biased region" description="Basic and acidic residues" evidence="1">
    <location>
        <begin position="318"/>
        <end position="338"/>
    </location>
</feature>
<comment type="caution">
    <text evidence="2">The sequence shown here is derived from an EMBL/GenBank/DDBJ whole genome shotgun (WGS) entry which is preliminary data.</text>
</comment>
<protein>
    <submittedName>
        <fullName evidence="2">Uncharacterized protein</fullName>
    </submittedName>
</protein>
<dbReference type="OrthoDB" id="10307359at2759"/>
<gene>
    <name evidence="2" type="ORF">AK812_SmicGene683</name>
</gene>
<feature type="compositionally biased region" description="Basic and acidic residues" evidence="1">
    <location>
        <begin position="260"/>
        <end position="279"/>
    </location>
</feature>
<feature type="region of interest" description="Disordered" evidence="1">
    <location>
        <begin position="425"/>
        <end position="444"/>
    </location>
</feature>
<keyword evidence="3" id="KW-1185">Reference proteome</keyword>
<proteinExistence type="predicted"/>
<feature type="compositionally biased region" description="Basic and acidic residues" evidence="1">
    <location>
        <begin position="345"/>
        <end position="364"/>
    </location>
</feature>
<accession>A0A1Q9F628</accession>
<feature type="region of interest" description="Disordered" evidence="1">
    <location>
        <begin position="232"/>
        <end position="409"/>
    </location>
</feature>
<evidence type="ECO:0000313" key="2">
    <source>
        <dbReference type="EMBL" id="OLQ15069.1"/>
    </source>
</evidence>
<evidence type="ECO:0000313" key="3">
    <source>
        <dbReference type="Proteomes" id="UP000186817"/>
    </source>
</evidence>
<organism evidence="2 3">
    <name type="scientific">Symbiodinium microadriaticum</name>
    <name type="common">Dinoflagellate</name>
    <name type="synonym">Zooxanthella microadriatica</name>
    <dbReference type="NCBI Taxonomy" id="2951"/>
    <lineage>
        <taxon>Eukaryota</taxon>
        <taxon>Sar</taxon>
        <taxon>Alveolata</taxon>
        <taxon>Dinophyceae</taxon>
        <taxon>Suessiales</taxon>
        <taxon>Symbiodiniaceae</taxon>
        <taxon>Symbiodinium</taxon>
    </lineage>
</organism>
<dbReference type="EMBL" id="LSRX01000007">
    <property type="protein sequence ID" value="OLQ15069.1"/>
    <property type="molecule type" value="Genomic_DNA"/>
</dbReference>
<dbReference type="AlphaFoldDB" id="A0A1Q9F628"/>
<feature type="region of interest" description="Disordered" evidence="1">
    <location>
        <begin position="453"/>
        <end position="529"/>
    </location>
</feature>
<dbReference type="Proteomes" id="UP000186817">
    <property type="component" value="Unassembled WGS sequence"/>
</dbReference>